<gene>
    <name evidence="7" type="ORF">C7B47_10005</name>
</gene>
<feature type="domain" description="Peptidase S9A N-terminal" evidence="6">
    <location>
        <begin position="5"/>
        <end position="408"/>
    </location>
</feature>
<protein>
    <submittedName>
        <fullName evidence="7">Oligopeptidase B</fullName>
        <ecNumber evidence="7">3.4.21.83</ecNumber>
    </submittedName>
</protein>
<evidence type="ECO:0000256" key="2">
    <source>
        <dbReference type="ARBA" id="ARBA00022670"/>
    </source>
</evidence>
<dbReference type="PANTHER" id="PTHR11757">
    <property type="entry name" value="PROTEASE FAMILY S9A OLIGOPEPTIDASE"/>
    <property type="match status" value="1"/>
</dbReference>
<dbReference type="InterPro" id="IPR029058">
    <property type="entry name" value="AB_hydrolase_fold"/>
</dbReference>
<proteinExistence type="inferred from homology"/>
<name>A0A2T2WX17_SULTH</name>
<dbReference type="Pfam" id="PF02897">
    <property type="entry name" value="Peptidase_S9_N"/>
    <property type="match status" value="1"/>
</dbReference>
<evidence type="ECO:0000256" key="4">
    <source>
        <dbReference type="ARBA" id="ARBA00022825"/>
    </source>
</evidence>
<comment type="similarity">
    <text evidence="1">Belongs to the peptidase S9A family.</text>
</comment>
<dbReference type="SUPFAM" id="SSF53474">
    <property type="entry name" value="alpha/beta-Hydrolases"/>
    <property type="match status" value="1"/>
</dbReference>
<dbReference type="GO" id="GO:0006508">
    <property type="term" value="P:proteolysis"/>
    <property type="evidence" value="ECO:0007669"/>
    <property type="project" value="UniProtKB-KW"/>
</dbReference>
<dbReference type="InterPro" id="IPR002470">
    <property type="entry name" value="Peptidase_S9A"/>
</dbReference>
<dbReference type="EMBL" id="PXYX01000019">
    <property type="protein sequence ID" value="PSR26778.1"/>
    <property type="molecule type" value="Genomic_DNA"/>
</dbReference>
<evidence type="ECO:0000256" key="3">
    <source>
        <dbReference type="ARBA" id="ARBA00022801"/>
    </source>
</evidence>
<dbReference type="AlphaFoldDB" id="A0A2T2WX17"/>
<comment type="caution">
    <text evidence="7">The sequence shown here is derived from an EMBL/GenBank/DDBJ whole genome shotgun (WGS) entry which is preliminary data.</text>
</comment>
<dbReference type="Gene3D" id="2.130.10.120">
    <property type="entry name" value="Prolyl oligopeptidase, N-terminal domain"/>
    <property type="match status" value="1"/>
</dbReference>
<dbReference type="GO" id="GO:0004252">
    <property type="term" value="F:serine-type endopeptidase activity"/>
    <property type="evidence" value="ECO:0007669"/>
    <property type="project" value="UniProtKB-EC"/>
</dbReference>
<evidence type="ECO:0000259" key="5">
    <source>
        <dbReference type="Pfam" id="PF00326"/>
    </source>
</evidence>
<evidence type="ECO:0000256" key="1">
    <source>
        <dbReference type="ARBA" id="ARBA00005228"/>
    </source>
</evidence>
<dbReference type="InterPro" id="IPR023302">
    <property type="entry name" value="Pept_S9A_N"/>
</dbReference>
<dbReference type="PANTHER" id="PTHR11757:SF19">
    <property type="entry name" value="PROLYL ENDOPEPTIDASE-LIKE"/>
    <property type="match status" value="1"/>
</dbReference>
<keyword evidence="2" id="KW-0645">Protease</keyword>
<feature type="domain" description="Peptidase S9 prolyl oligopeptidase catalytic" evidence="5">
    <location>
        <begin position="466"/>
        <end position="682"/>
    </location>
</feature>
<dbReference type="InterPro" id="IPR001375">
    <property type="entry name" value="Peptidase_S9_cat"/>
</dbReference>
<dbReference type="InterPro" id="IPR051543">
    <property type="entry name" value="Serine_Peptidase_S9A"/>
</dbReference>
<dbReference type="SUPFAM" id="SSF50993">
    <property type="entry name" value="Peptidase/esterase 'gauge' domain"/>
    <property type="match status" value="1"/>
</dbReference>
<dbReference type="EC" id="3.4.21.83" evidence="7"/>
<dbReference type="Proteomes" id="UP000242705">
    <property type="component" value="Unassembled WGS sequence"/>
</dbReference>
<dbReference type="Gene3D" id="3.40.50.1820">
    <property type="entry name" value="alpha/beta hydrolase"/>
    <property type="match status" value="1"/>
</dbReference>
<keyword evidence="3 7" id="KW-0378">Hydrolase</keyword>
<accession>A0A2T2WX17</accession>
<evidence type="ECO:0000313" key="8">
    <source>
        <dbReference type="Proteomes" id="UP000242705"/>
    </source>
</evidence>
<dbReference type="PRINTS" id="PR00862">
    <property type="entry name" value="PROLIGOPTASE"/>
</dbReference>
<organism evidence="7 8">
    <name type="scientific">Sulfobacillus thermosulfidooxidans</name>
    <dbReference type="NCBI Taxonomy" id="28034"/>
    <lineage>
        <taxon>Bacteria</taxon>
        <taxon>Bacillati</taxon>
        <taxon>Bacillota</taxon>
        <taxon>Clostridia</taxon>
        <taxon>Eubacteriales</taxon>
        <taxon>Clostridiales Family XVII. Incertae Sedis</taxon>
        <taxon>Sulfobacillus</taxon>
    </lineage>
</organism>
<keyword evidence="4" id="KW-0720">Serine protease</keyword>
<sequence>MVNPPKAPKKPYWHQLHGDIRPDDYYWLRERNNPEVIRYLEEENQYFESAMKPLESLTERLAKEIRSHIAEDDIEIPVQDGPYFYYKRMVANLDYPIYARKRANTRQELTQAPEEIILDLNTLAKPGEFLSVTVQKVSPNHQLLAFLENHDGTDRYTLRILDLRDHHFLPDSTPNIFLQHSVEWDASGQFLYYLKVDESQRPFQLWRHRLGDVMSDDVLIYEETDLTYTLSLTKSLDGQYLLLTSQNKRTNEIRVLPTQDPEGSWTVFWPRETDVLYFVEHWHHQFIVLTNKEARNFTLQSCPDSQLSSPNCAALVPYNDNQYLQHVYPFAQCLIVSGREDGLTQLWIYHEGQLSRLQWPESLYYVSMGPNRDADATEILLHYESFLTPTITYGLDPQTRQLTILKQQEVPGGYDPQNYEQKRLWVTAADGVDIPVSMVYRRGLLQEGPHPLILYGYGSYGMSTEPHFDPSKLPLLDRGVILATAHVRGGSERGRWWYEQGKLMNKRNTFTDFITVARYLIDHGFTVSQKLAARGRSAGGLLMGAVLNMAPELFQVVVPGVPFVDVVTTMLDATIPLTTLEWDEWGDPHFPEAYAYMKSYSPYDNIESKDYPHIFIYTGLNDPRVGYFEPAKFVARLREMKTDTHQLLLKTHMGAGHSGASGRYSRIRETAEEYAFILDKLGIDQ</sequence>
<evidence type="ECO:0000259" key="6">
    <source>
        <dbReference type="Pfam" id="PF02897"/>
    </source>
</evidence>
<reference evidence="7 8" key="1">
    <citation type="journal article" date="2014" name="BMC Genomics">
        <title>Comparison of environmental and isolate Sulfobacillus genomes reveals diverse carbon, sulfur, nitrogen, and hydrogen metabolisms.</title>
        <authorList>
            <person name="Justice N.B."/>
            <person name="Norman A."/>
            <person name="Brown C.T."/>
            <person name="Singh A."/>
            <person name="Thomas B.C."/>
            <person name="Banfield J.F."/>
        </authorList>
    </citation>
    <scope>NUCLEOTIDE SEQUENCE [LARGE SCALE GENOMIC DNA]</scope>
    <source>
        <strain evidence="7">AMDSBA5</strain>
    </source>
</reference>
<dbReference type="Pfam" id="PF00326">
    <property type="entry name" value="Peptidase_S9"/>
    <property type="match status" value="1"/>
</dbReference>
<evidence type="ECO:0000313" key="7">
    <source>
        <dbReference type="EMBL" id="PSR26778.1"/>
    </source>
</evidence>